<protein>
    <recommendedName>
        <fullName evidence="3">Rab-GAP TBC domain-containing protein</fullName>
    </recommendedName>
</protein>
<dbReference type="PANTHER" id="PTHR22957:SF337">
    <property type="entry name" value="TBC1 DOMAIN FAMILY MEMBER 5"/>
    <property type="match status" value="1"/>
</dbReference>
<dbReference type="SUPFAM" id="SSF47923">
    <property type="entry name" value="Ypt/Rab-GAP domain of gyp1p"/>
    <property type="match status" value="2"/>
</dbReference>
<evidence type="ECO:0000259" key="3">
    <source>
        <dbReference type="PROSITE" id="PS50086"/>
    </source>
</evidence>
<dbReference type="Pfam" id="PF00566">
    <property type="entry name" value="RabGAP-TBC"/>
    <property type="match status" value="2"/>
</dbReference>
<sequence>MCVPKFKAGNMMLELGNKGDWERFEVALAGASIGDLGLYYYAQKTDPTPLGCIYLHSAHIDVLEEVVMVVTQERTWFLCAANAREASDWAEAICGTIERVSQGAVLLQGQHVSSKRRRLSSNASAITLKEIQKREPKTRVEEFLEIFVNSNAEDIRIQAMKGAFSWSCMRNIAWKLWLDCLPQTKPFREWTSVTRAKRMKYEQLRQKHTHFAMSGFETDQEFLSSCEVSEDSLLHNIYKDVRRTRGAMDYFRDAAVQRWLIRILYTYSRAHPEVSYNQGMGELLATIVYLLHIEQWPTNRTGPRTPSSASSSTASLDKMDDNSDAEDASYVYVESFINVQSDASYLDVDRFLRLMPFCGASGKYNEETAEDIIREVTSGEFIEHDSYLLLEQIMLRMAGAYCPEGHGKSSTDSASTSPLTDQMNRIHHHILSRCDPPTARHLSMLGIEPEMFLLRWVRVLMSREFEMVQVWQIWDAIFSLTPCDFSFINLLCVAAVREFRDEILAVEDSTSVLLCLRDISERVEADRLVDNARELYDALLLAAAVEATNNSES</sequence>
<dbReference type="SUPFAM" id="SSF50729">
    <property type="entry name" value="PH domain-like"/>
    <property type="match status" value="1"/>
</dbReference>
<dbReference type="Proteomes" id="UP001146120">
    <property type="component" value="Unassembled WGS sequence"/>
</dbReference>
<gene>
    <name evidence="4" type="ORF">N0F65_003275</name>
</gene>
<comment type="caution">
    <text evidence="4">The sequence shown here is derived from an EMBL/GenBank/DDBJ whole genome shotgun (WGS) entry which is preliminary data.</text>
</comment>
<dbReference type="InterPro" id="IPR035969">
    <property type="entry name" value="Rab-GAP_TBC_sf"/>
</dbReference>
<dbReference type="InterPro" id="IPR001849">
    <property type="entry name" value="PH_domain"/>
</dbReference>
<dbReference type="GO" id="GO:0005096">
    <property type="term" value="F:GTPase activator activity"/>
    <property type="evidence" value="ECO:0007669"/>
    <property type="project" value="UniProtKB-KW"/>
</dbReference>
<evidence type="ECO:0000313" key="4">
    <source>
        <dbReference type="EMBL" id="DAZ93324.1"/>
    </source>
</evidence>
<feature type="region of interest" description="Disordered" evidence="2">
    <location>
        <begin position="300"/>
        <end position="322"/>
    </location>
</feature>
<dbReference type="AlphaFoldDB" id="A0AAV2YJ18"/>
<dbReference type="PANTHER" id="PTHR22957">
    <property type="entry name" value="TBC1 DOMAIN FAMILY MEMBER GTPASE-ACTIVATING PROTEIN"/>
    <property type="match status" value="1"/>
</dbReference>
<reference evidence="4" key="2">
    <citation type="journal article" date="2023" name="Microbiol Resour">
        <title>Decontamination and Annotation of the Draft Genome Sequence of the Oomycete Lagenidium giganteum ARSEF 373.</title>
        <authorList>
            <person name="Morgan W.R."/>
            <person name="Tartar A."/>
        </authorList>
    </citation>
    <scope>NUCLEOTIDE SEQUENCE</scope>
    <source>
        <strain evidence="4">ARSEF 373</strain>
    </source>
</reference>
<organism evidence="4 5">
    <name type="scientific">Lagenidium giganteum</name>
    <dbReference type="NCBI Taxonomy" id="4803"/>
    <lineage>
        <taxon>Eukaryota</taxon>
        <taxon>Sar</taxon>
        <taxon>Stramenopiles</taxon>
        <taxon>Oomycota</taxon>
        <taxon>Peronosporomycetes</taxon>
        <taxon>Pythiales</taxon>
        <taxon>Pythiaceae</taxon>
    </lineage>
</organism>
<evidence type="ECO:0000256" key="1">
    <source>
        <dbReference type="ARBA" id="ARBA00022468"/>
    </source>
</evidence>
<keyword evidence="1" id="KW-0343">GTPase activation</keyword>
<evidence type="ECO:0000256" key="2">
    <source>
        <dbReference type="SAM" id="MobiDB-lite"/>
    </source>
</evidence>
<dbReference type="EMBL" id="DAKRPA010000325">
    <property type="protein sequence ID" value="DAZ93324.1"/>
    <property type="molecule type" value="Genomic_DNA"/>
</dbReference>
<evidence type="ECO:0000313" key="5">
    <source>
        <dbReference type="Proteomes" id="UP001146120"/>
    </source>
</evidence>
<dbReference type="Gene3D" id="1.10.472.80">
    <property type="entry name" value="Ypt/Rab-GAP domain of gyp1p, domain 3"/>
    <property type="match status" value="1"/>
</dbReference>
<proteinExistence type="predicted"/>
<dbReference type="SMART" id="SM00233">
    <property type="entry name" value="PH"/>
    <property type="match status" value="1"/>
</dbReference>
<accession>A0AAV2YJ18</accession>
<name>A0AAV2YJ18_9STRA</name>
<dbReference type="SMART" id="SM00164">
    <property type="entry name" value="TBC"/>
    <property type="match status" value="1"/>
</dbReference>
<keyword evidence="5" id="KW-1185">Reference proteome</keyword>
<dbReference type="Gene3D" id="1.10.8.270">
    <property type="entry name" value="putative rabgap domain of human tbc1 domain family member 14 like domains"/>
    <property type="match status" value="1"/>
</dbReference>
<dbReference type="InterPro" id="IPR000195">
    <property type="entry name" value="Rab-GAP-TBC_dom"/>
</dbReference>
<dbReference type="InterPro" id="IPR011993">
    <property type="entry name" value="PH-like_dom_sf"/>
</dbReference>
<dbReference type="PROSITE" id="PS50086">
    <property type="entry name" value="TBC_RABGAP"/>
    <property type="match status" value="1"/>
</dbReference>
<feature type="domain" description="Rab-GAP TBC" evidence="3">
    <location>
        <begin position="164"/>
        <end position="481"/>
    </location>
</feature>
<reference evidence="4" key="1">
    <citation type="submission" date="2022-11" db="EMBL/GenBank/DDBJ databases">
        <authorList>
            <person name="Morgan W.R."/>
            <person name="Tartar A."/>
        </authorList>
    </citation>
    <scope>NUCLEOTIDE SEQUENCE</scope>
    <source>
        <strain evidence="4">ARSEF 373</strain>
    </source>
</reference>
<dbReference type="Gene3D" id="2.30.29.30">
    <property type="entry name" value="Pleckstrin-homology domain (PH domain)/Phosphotyrosine-binding domain (PTB)"/>
    <property type="match status" value="1"/>
</dbReference>